<evidence type="ECO:0000313" key="1">
    <source>
        <dbReference type="EMBL" id="EQD32308.1"/>
    </source>
</evidence>
<comment type="caution">
    <text evidence="1">The sequence shown here is derived from an EMBL/GenBank/DDBJ whole genome shotgun (WGS) entry which is preliminary data.</text>
</comment>
<dbReference type="NCBIfam" id="TIGR04113">
    <property type="entry name" value="cas_csx17"/>
    <property type="match status" value="1"/>
</dbReference>
<organism evidence="1">
    <name type="scientific">mine drainage metagenome</name>
    <dbReference type="NCBI Taxonomy" id="410659"/>
    <lineage>
        <taxon>unclassified sequences</taxon>
        <taxon>metagenomes</taxon>
        <taxon>ecological metagenomes</taxon>
    </lineage>
</organism>
<feature type="non-terminal residue" evidence="1">
    <location>
        <position position="353"/>
    </location>
</feature>
<accession>T0YGU4</accession>
<sequence length="353" mass="39511">MEGTILWTSSIGKRNGVSNGVPVSPFTVATSPVGYSSSSQYEDKSYEIWAPIWKNRLGIRELKAFFREGRSEVGRRPAKNGVEFAEAISSLSVDRGISEFVRYSLLKRRGDSYIAVPSGRFKVRLRKETDLVRELTPILNRVDSFLRKFKPSPPAELVTLRSNVDKEIFEILIHGGAAKMVKLLAAIGSLEKIISKRDHSKDMNIGRPLTGLSSRWLEMADDGSIEFRLAAAIASVQKTGEIGSIRSSIEPVNPEKPNLWSTGRGQVAWDGNSFALRLVSVLYRRMMDANRFQCKNNPVEGRIRLGMDDISSFINGKIDETLLENILFGLMWIRWNDPNVLLLCSTISKNGIM</sequence>
<dbReference type="InterPro" id="IPR026483">
    <property type="entry name" value="Cas_Csx17"/>
</dbReference>
<protein>
    <submittedName>
        <fullName evidence="1">Uncharacterized protein</fullName>
    </submittedName>
</protein>
<proteinExistence type="predicted"/>
<dbReference type="AlphaFoldDB" id="T0YGU4"/>
<reference evidence="1" key="1">
    <citation type="submission" date="2013-08" db="EMBL/GenBank/DDBJ databases">
        <authorList>
            <person name="Mendez C."/>
            <person name="Richter M."/>
            <person name="Ferrer M."/>
            <person name="Sanchez J."/>
        </authorList>
    </citation>
    <scope>NUCLEOTIDE SEQUENCE</scope>
</reference>
<name>T0YGU4_9ZZZZ</name>
<reference evidence="1" key="2">
    <citation type="journal article" date="2014" name="ISME J.">
        <title>Microbial stratification in low pH oxic and suboxic macroscopic growths along an acid mine drainage.</title>
        <authorList>
            <person name="Mendez-Garcia C."/>
            <person name="Mesa V."/>
            <person name="Sprenger R.R."/>
            <person name="Richter M."/>
            <person name="Diez M.S."/>
            <person name="Solano J."/>
            <person name="Bargiela R."/>
            <person name="Golyshina O.V."/>
            <person name="Manteca A."/>
            <person name="Ramos J.L."/>
            <person name="Gallego J.R."/>
            <person name="Llorente I."/>
            <person name="Martins Dos Santos V.A."/>
            <person name="Jensen O.N."/>
            <person name="Pelaez A.I."/>
            <person name="Sanchez J."/>
            <person name="Ferrer M."/>
        </authorList>
    </citation>
    <scope>NUCLEOTIDE SEQUENCE</scope>
</reference>
<dbReference type="EMBL" id="AUZX01014429">
    <property type="protein sequence ID" value="EQD32308.1"/>
    <property type="molecule type" value="Genomic_DNA"/>
</dbReference>
<gene>
    <name evidence="1" type="ORF">B1A_19552</name>
</gene>